<name>A0AAJ1F9P6_9HYPH</name>
<dbReference type="InterPro" id="IPR013445">
    <property type="entry name" value="CDP_4_6_deHydtase"/>
</dbReference>
<evidence type="ECO:0000313" key="3">
    <source>
        <dbReference type="EMBL" id="MCO5960172.1"/>
    </source>
</evidence>
<protein>
    <submittedName>
        <fullName evidence="3">CDP-glucose 4,6-dehydratase</fullName>
        <ecNumber evidence="3">4.2.1.45</ecNumber>
    </submittedName>
</protein>
<feature type="domain" description="NAD(P)-binding" evidence="2">
    <location>
        <begin position="16"/>
        <end position="327"/>
    </location>
</feature>
<dbReference type="CDD" id="cd05252">
    <property type="entry name" value="CDP_GD_SDR_e"/>
    <property type="match status" value="1"/>
</dbReference>
<dbReference type="NCBIfam" id="TIGR02622">
    <property type="entry name" value="CDP_4_6_dhtase"/>
    <property type="match status" value="1"/>
</dbReference>
<dbReference type="EC" id="4.2.1.45" evidence="3"/>
<dbReference type="Gene3D" id="3.90.25.10">
    <property type="entry name" value="UDP-galactose 4-epimerase, domain 1"/>
    <property type="match status" value="1"/>
</dbReference>
<reference evidence="3" key="1">
    <citation type="submission" date="2022-06" db="EMBL/GenBank/DDBJ databases">
        <authorList>
            <person name="Sun Q."/>
        </authorList>
    </citation>
    <scope>NUCLEOTIDE SEQUENCE</scope>
    <source>
        <strain evidence="3">S101</strain>
    </source>
</reference>
<gene>
    <name evidence="3" type="primary">rfbG</name>
    <name evidence="3" type="ORF">NBH21_25770</name>
</gene>
<dbReference type="GO" id="GO:0047733">
    <property type="term" value="F:CDP-glucose 4,6-dehydratase activity"/>
    <property type="evidence" value="ECO:0007669"/>
    <property type="project" value="UniProtKB-EC"/>
</dbReference>
<dbReference type="AlphaFoldDB" id="A0AAJ1F9P6"/>
<dbReference type="SUPFAM" id="SSF51735">
    <property type="entry name" value="NAD(P)-binding Rossmann-fold domains"/>
    <property type="match status" value="1"/>
</dbReference>
<proteinExistence type="predicted"/>
<dbReference type="Proteomes" id="UP001155380">
    <property type="component" value="Unassembled WGS sequence"/>
</dbReference>
<dbReference type="InterPro" id="IPR016040">
    <property type="entry name" value="NAD(P)-bd_dom"/>
</dbReference>
<feature type="region of interest" description="Disordered" evidence="1">
    <location>
        <begin position="358"/>
        <end position="382"/>
    </location>
</feature>
<evidence type="ECO:0000313" key="4">
    <source>
        <dbReference type="Proteomes" id="UP001155380"/>
    </source>
</evidence>
<dbReference type="PANTHER" id="PTHR43000">
    <property type="entry name" value="DTDP-D-GLUCOSE 4,6-DEHYDRATASE-RELATED"/>
    <property type="match status" value="1"/>
</dbReference>
<evidence type="ECO:0000256" key="1">
    <source>
        <dbReference type="SAM" id="MobiDB-lite"/>
    </source>
</evidence>
<dbReference type="EMBL" id="JAMXLX010000018">
    <property type="protein sequence ID" value="MCO5960172.1"/>
    <property type="molecule type" value="Genomic_DNA"/>
</dbReference>
<keyword evidence="3" id="KW-0456">Lyase</keyword>
<dbReference type="Pfam" id="PF16363">
    <property type="entry name" value="GDP_Man_Dehyd"/>
    <property type="match status" value="1"/>
</dbReference>
<organism evidence="3 4">
    <name type="scientific">Ciceribacter sichuanensis</name>
    <dbReference type="NCBI Taxonomy" id="2949647"/>
    <lineage>
        <taxon>Bacteria</taxon>
        <taxon>Pseudomonadati</taxon>
        <taxon>Pseudomonadota</taxon>
        <taxon>Alphaproteobacteria</taxon>
        <taxon>Hyphomicrobiales</taxon>
        <taxon>Rhizobiaceae</taxon>
        <taxon>Ciceribacter</taxon>
    </lineage>
</organism>
<evidence type="ECO:0000259" key="2">
    <source>
        <dbReference type="Pfam" id="PF16363"/>
    </source>
</evidence>
<sequence length="382" mass="41838">MGLMTPEFWKGKRVFLTGHTGFKGSWLSIWLQELGASVTGFALDAPDDPNTLFRIAEVGRGMTSVIGDIRDPQALTAAMKAAQPEIVIHMAAQPLVRRSYREPVETYATNVMGLVHLLDAARCIDSIRAIVNVTSDKAYDNQGSLWGYREIDPMGGHDPYSSSKGCAELVTAAYRSSYFNEGGRIALASARAGNVIGGGDWAEDRLVPDIFRAIAGGEAVCVRNPDATRPWQHVLEPLSGYLAVAERLYSDGAEFAEGWNFGPSDTDAKPVRWIVDRITRMWGSGARWTLDAVQGPHEAHYLKLDSSKARQRLGWAPAWALETALQHTTDWYRASAEGGNSMRDLTIRQIAIHRADTGRQLGTEEQTTAPAEKAPRVAAVRT</sequence>
<accession>A0AAJ1F9P6</accession>
<comment type="caution">
    <text evidence="3">The sequence shown here is derived from an EMBL/GenBank/DDBJ whole genome shotgun (WGS) entry which is preliminary data.</text>
</comment>
<dbReference type="InterPro" id="IPR036291">
    <property type="entry name" value="NAD(P)-bd_dom_sf"/>
</dbReference>
<dbReference type="Gene3D" id="3.40.50.720">
    <property type="entry name" value="NAD(P)-binding Rossmann-like Domain"/>
    <property type="match status" value="1"/>
</dbReference>